<dbReference type="Pfam" id="PF14082">
    <property type="entry name" value="SduA_C"/>
    <property type="match status" value="1"/>
</dbReference>
<dbReference type="OrthoDB" id="5148202at2"/>
<dbReference type="KEGG" id="ska:CP970_08410"/>
<feature type="domain" description="Shedu protein SduA C-terminal" evidence="1">
    <location>
        <begin position="241"/>
        <end position="391"/>
    </location>
</feature>
<keyword evidence="3" id="KW-1185">Reference proteome</keyword>
<organism evidence="2 3">
    <name type="scientific">Streptomyces kanamyceticus</name>
    <dbReference type="NCBI Taxonomy" id="1967"/>
    <lineage>
        <taxon>Bacteria</taxon>
        <taxon>Bacillati</taxon>
        <taxon>Actinomycetota</taxon>
        <taxon>Actinomycetes</taxon>
        <taxon>Kitasatosporales</taxon>
        <taxon>Streptomycetaceae</taxon>
        <taxon>Streptomyces</taxon>
    </lineage>
</organism>
<dbReference type="InterPro" id="IPR025359">
    <property type="entry name" value="SduA_C"/>
</dbReference>
<evidence type="ECO:0000259" key="1">
    <source>
        <dbReference type="Pfam" id="PF14082"/>
    </source>
</evidence>
<proteinExistence type="predicted"/>
<accession>A0A5J6GS38</accession>
<evidence type="ECO:0000313" key="3">
    <source>
        <dbReference type="Proteomes" id="UP000325529"/>
    </source>
</evidence>
<dbReference type="AlphaFoldDB" id="A0A5J6GS38"/>
<name>A0A5J6GS38_STRKN</name>
<dbReference type="RefSeq" id="WP_055544654.1">
    <property type="nucleotide sequence ID" value="NZ_CP023699.1"/>
</dbReference>
<protein>
    <submittedName>
        <fullName evidence="2">DUF4263 domain-containing protein</fullName>
    </submittedName>
</protein>
<evidence type="ECO:0000313" key="2">
    <source>
        <dbReference type="EMBL" id="QEU97194.1"/>
    </source>
</evidence>
<dbReference type="EMBL" id="CP023699">
    <property type="protein sequence ID" value="QEU97194.1"/>
    <property type="molecule type" value="Genomic_DNA"/>
</dbReference>
<gene>
    <name evidence="2" type="ORF">CP970_08410</name>
</gene>
<reference evidence="2 3" key="1">
    <citation type="submission" date="2017-09" db="EMBL/GenBank/DDBJ databases">
        <authorList>
            <person name="Lee N."/>
            <person name="Cho B.-K."/>
        </authorList>
    </citation>
    <scope>NUCLEOTIDE SEQUENCE [LARGE SCALE GENOMIC DNA]</scope>
    <source>
        <strain evidence="2 3">ATCC 12853</strain>
    </source>
</reference>
<dbReference type="Proteomes" id="UP000325529">
    <property type="component" value="Chromosome"/>
</dbReference>
<sequence>MEPRADVTLERQLDLAAETAVDAGVRASLAAVAAHLRSGRNGGIRGGEKLLVLLAQARGTAAAADEWHVVRLVQDALDYAEGRILKPELDDRLRLFRDGRRSVTDQTFLARMTASSFAHAADTAEQFYAECPDAAPRDLVAHLRALGQDALFLESPADRPGRYVIPRGRAETAIWLERVLRDGRVDVEDPVGAARKIATSPEALALLAADEKGQLLLQAAELRRRAAGLDALRTVVEDPEASENDLQQALEGQYWIFGGRFVGEAAHRRLVPGDELDIPLIRGDGALHVVELKRAMSLKGALVKRHRNAWVPTAQVHDAVGQAVNYLVGLDENRERVREEFGIETRRASAIVLIGHPDLQADVPEADISEALRTFNTHVNRVEVLTYKELLDNAHRALGTQKSAGTGPSVPALWSDVE</sequence>